<sequence>MTVNVDAKQLHALMESLSKDSGQASSGTSTELADKFQAMMDKSPTAASVEPAGDGMQTVSKALAVQDAELQKTVTDMQDFIQAAPTLSLGEISAGTMKMMMELSSAQLNLQGKMGVVESSKSAVETLMKNQ</sequence>
<dbReference type="AlphaFoldDB" id="A0A6J5EF87"/>
<gene>
    <name evidence="2" type="ORF">LMG29542_04867</name>
</gene>
<dbReference type="Proteomes" id="UP000494363">
    <property type="component" value="Unassembled WGS sequence"/>
</dbReference>
<feature type="region of interest" description="Disordered" evidence="1">
    <location>
        <begin position="16"/>
        <end position="54"/>
    </location>
</feature>
<evidence type="ECO:0000256" key="1">
    <source>
        <dbReference type="SAM" id="MobiDB-lite"/>
    </source>
</evidence>
<evidence type="ECO:0000313" key="3">
    <source>
        <dbReference type="Proteomes" id="UP000494363"/>
    </source>
</evidence>
<feature type="compositionally biased region" description="Polar residues" evidence="1">
    <location>
        <begin position="19"/>
        <end position="31"/>
    </location>
</feature>
<keyword evidence="3" id="KW-1185">Reference proteome</keyword>
<evidence type="ECO:0000313" key="2">
    <source>
        <dbReference type="EMBL" id="CAB3764334.1"/>
    </source>
</evidence>
<reference evidence="2 3" key="1">
    <citation type="submission" date="2020-04" db="EMBL/GenBank/DDBJ databases">
        <authorList>
            <person name="De Canck E."/>
        </authorList>
    </citation>
    <scope>NUCLEOTIDE SEQUENCE [LARGE SCALE GENOMIC DNA]</scope>
    <source>
        <strain evidence="2 3">LMG 29542</strain>
    </source>
</reference>
<dbReference type="Pfam" id="PF09487">
    <property type="entry name" value="HrpB2"/>
    <property type="match status" value="1"/>
</dbReference>
<accession>A0A6J5EF87</accession>
<protein>
    <recommendedName>
        <fullName evidence="4">Type III secretion protein HrpB2</fullName>
    </recommendedName>
</protein>
<dbReference type="RefSeq" id="WP_175228972.1">
    <property type="nucleotide sequence ID" value="NZ_CADIKH010000024.1"/>
</dbReference>
<dbReference type="NCBIfam" id="TIGR02558">
    <property type="entry name" value="HrpB2"/>
    <property type="match status" value="1"/>
</dbReference>
<name>A0A6J5EF87_9BURK</name>
<organism evidence="2 3">
    <name type="scientific">Paraburkholderia humisilvae</name>
    <dbReference type="NCBI Taxonomy" id="627669"/>
    <lineage>
        <taxon>Bacteria</taxon>
        <taxon>Pseudomonadati</taxon>
        <taxon>Pseudomonadota</taxon>
        <taxon>Betaproteobacteria</taxon>
        <taxon>Burkholderiales</taxon>
        <taxon>Burkholderiaceae</taxon>
        <taxon>Paraburkholderia</taxon>
    </lineage>
</organism>
<proteinExistence type="predicted"/>
<dbReference type="EMBL" id="CADIKH010000024">
    <property type="protein sequence ID" value="CAB3764334.1"/>
    <property type="molecule type" value="Genomic_DNA"/>
</dbReference>
<dbReference type="InterPro" id="IPR013391">
    <property type="entry name" value="T3SS_HrpB2"/>
</dbReference>
<evidence type="ECO:0008006" key="4">
    <source>
        <dbReference type="Google" id="ProtNLM"/>
    </source>
</evidence>